<dbReference type="OrthoDB" id="5104293at2759"/>
<proteinExistence type="predicted"/>
<evidence type="ECO:0000313" key="1">
    <source>
        <dbReference type="EMBL" id="KAH7232696.1"/>
    </source>
</evidence>
<dbReference type="EMBL" id="JAGTJS010000028">
    <property type="protein sequence ID" value="KAH7232696.1"/>
    <property type="molecule type" value="Genomic_DNA"/>
</dbReference>
<organism evidence="1 2">
    <name type="scientific">Fusarium solani</name>
    <name type="common">Filamentous fungus</name>
    <dbReference type="NCBI Taxonomy" id="169388"/>
    <lineage>
        <taxon>Eukaryota</taxon>
        <taxon>Fungi</taxon>
        <taxon>Dikarya</taxon>
        <taxon>Ascomycota</taxon>
        <taxon>Pezizomycotina</taxon>
        <taxon>Sordariomycetes</taxon>
        <taxon>Hypocreomycetidae</taxon>
        <taxon>Hypocreales</taxon>
        <taxon>Nectriaceae</taxon>
        <taxon>Fusarium</taxon>
        <taxon>Fusarium solani species complex</taxon>
    </lineage>
</organism>
<protein>
    <submittedName>
        <fullName evidence="1">Uncharacterized protein</fullName>
    </submittedName>
</protein>
<keyword evidence="2" id="KW-1185">Reference proteome</keyword>
<gene>
    <name evidence="1" type="ORF">B0J15DRAFT_555207</name>
</gene>
<comment type="caution">
    <text evidence="1">The sequence shown here is derived from an EMBL/GenBank/DDBJ whole genome shotgun (WGS) entry which is preliminary data.</text>
</comment>
<name>A0A9P9G558_FUSSL</name>
<evidence type="ECO:0000313" key="2">
    <source>
        <dbReference type="Proteomes" id="UP000736672"/>
    </source>
</evidence>
<sequence length="120" mass="13271">MQVFQAKAKDIRKKEVEAIEEQGDLAAPNSCLRRLGATAHAKDFSGKKQFLRNLISLQCTLKPDDPNAEDGAELQHIHAAVKRLIRKAAAATGLGVVSWNVHFEGQLERVTQRAQHTVSF</sequence>
<dbReference type="AlphaFoldDB" id="A0A9P9G558"/>
<reference evidence="1" key="1">
    <citation type="journal article" date="2021" name="Nat. Commun.">
        <title>Genetic determinants of endophytism in the Arabidopsis root mycobiome.</title>
        <authorList>
            <person name="Mesny F."/>
            <person name="Miyauchi S."/>
            <person name="Thiergart T."/>
            <person name="Pickel B."/>
            <person name="Atanasova L."/>
            <person name="Karlsson M."/>
            <person name="Huettel B."/>
            <person name="Barry K.W."/>
            <person name="Haridas S."/>
            <person name="Chen C."/>
            <person name="Bauer D."/>
            <person name="Andreopoulos W."/>
            <person name="Pangilinan J."/>
            <person name="LaButti K."/>
            <person name="Riley R."/>
            <person name="Lipzen A."/>
            <person name="Clum A."/>
            <person name="Drula E."/>
            <person name="Henrissat B."/>
            <person name="Kohler A."/>
            <person name="Grigoriev I.V."/>
            <person name="Martin F.M."/>
            <person name="Hacquard S."/>
        </authorList>
    </citation>
    <scope>NUCLEOTIDE SEQUENCE</scope>
    <source>
        <strain evidence="1">FSSC 5 MPI-SDFR-AT-0091</strain>
    </source>
</reference>
<dbReference type="Proteomes" id="UP000736672">
    <property type="component" value="Unassembled WGS sequence"/>
</dbReference>
<accession>A0A9P9G558</accession>